<dbReference type="AlphaFoldDB" id="A0AAN9FDQ8"/>
<dbReference type="Proteomes" id="UP001372338">
    <property type="component" value="Unassembled WGS sequence"/>
</dbReference>
<evidence type="ECO:0000313" key="2">
    <source>
        <dbReference type="Proteomes" id="UP001372338"/>
    </source>
</evidence>
<comment type="caution">
    <text evidence="1">The sequence shown here is derived from an EMBL/GenBank/DDBJ whole genome shotgun (WGS) entry which is preliminary data.</text>
</comment>
<name>A0AAN9FDQ8_CROPI</name>
<gene>
    <name evidence="1" type="ORF">RIF29_14630</name>
</gene>
<protein>
    <submittedName>
        <fullName evidence="1">Uncharacterized protein</fullName>
    </submittedName>
</protein>
<dbReference type="PANTHER" id="PTHR11028">
    <property type="entry name" value="VACUOLAR ATP SYNTHASE SUBUNIT AC39"/>
    <property type="match status" value="1"/>
</dbReference>
<dbReference type="Pfam" id="PF01992">
    <property type="entry name" value="vATP-synt_AC39"/>
    <property type="match status" value="1"/>
</dbReference>
<dbReference type="InterPro" id="IPR016727">
    <property type="entry name" value="ATPase_V0-cplx_dsu"/>
</dbReference>
<keyword evidence="2" id="KW-1185">Reference proteome</keyword>
<proteinExistence type="predicted"/>
<dbReference type="InterPro" id="IPR036079">
    <property type="entry name" value="ATPase_csu/dsu_sf"/>
</dbReference>
<dbReference type="GO" id="GO:0046961">
    <property type="term" value="F:proton-transporting ATPase activity, rotational mechanism"/>
    <property type="evidence" value="ECO:0007669"/>
    <property type="project" value="InterPro"/>
</dbReference>
<reference evidence="1 2" key="1">
    <citation type="submission" date="2024-01" db="EMBL/GenBank/DDBJ databases">
        <title>The genomes of 5 underutilized Papilionoideae crops provide insights into root nodulation and disease resistanc.</title>
        <authorList>
            <person name="Yuan L."/>
        </authorList>
    </citation>
    <scope>NUCLEOTIDE SEQUENCE [LARGE SCALE GENOMIC DNA]</scope>
    <source>
        <strain evidence="1">ZHUSHIDOU_FW_LH</strain>
        <tissue evidence="1">Leaf</tissue>
    </source>
</reference>
<dbReference type="EMBL" id="JAYWIO010000003">
    <property type="protein sequence ID" value="KAK7273574.1"/>
    <property type="molecule type" value="Genomic_DNA"/>
</dbReference>
<sequence length="114" mass="12834">MRACEGVYGHMIDNGVLIVTGTLHERDVQELLEKCHPLGMFDSIATLAVAQNMRELYRLVLVGSALSPWNSIYCGFQEEPLWTFAHMDLSTDIIFVSEFESNDGYLASQLLHLV</sequence>
<dbReference type="SUPFAM" id="SSF103486">
    <property type="entry name" value="V-type ATP synthase subunit C"/>
    <property type="match status" value="1"/>
</dbReference>
<dbReference type="GO" id="GO:0033179">
    <property type="term" value="C:proton-transporting V-type ATPase, V0 domain"/>
    <property type="evidence" value="ECO:0007669"/>
    <property type="project" value="InterPro"/>
</dbReference>
<accession>A0AAN9FDQ8</accession>
<evidence type="ECO:0000313" key="1">
    <source>
        <dbReference type="EMBL" id="KAK7273574.1"/>
    </source>
</evidence>
<organism evidence="1 2">
    <name type="scientific">Crotalaria pallida</name>
    <name type="common">Smooth rattlebox</name>
    <name type="synonym">Crotalaria striata</name>
    <dbReference type="NCBI Taxonomy" id="3830"/>
    <lineage>
        <taxon>Eukaryota</taxon>
        <taxon>Viridiplantae</taxon>
        <taxon>Streptophyta</taxon>
        <taxon>Embryophyta</taxon>
        <taxon>Tracheophyta</taxon>
        <taxon>Spermatophyta</taxon>
        <taxon>Magnoliopsida</taxon>
        <taxon>eudicotyledons</taxon>
        <taxon>Gunneridae</taxon>
        <taxon>Pentapetalae</taxon>
        <taxon>rosids</taxon>
        <taxon>fabids</taxon>
        <taxon>Fabales</taxon>
        <taxon>Fabaceae</taxon>
        <taxon>Papilionoideae</taxon>
        <taxon>50 kb inversion clade</taxon>
        <taxon>genistoids sensu lato</taxon>
        <taxon>core genistoids</taxon>
        <taxon>Crotalarieae</taxon>
        <taxon>Crotalaria</taxon>
    </lineage>
</organism>
<dbReference type="InterPro" id="IPR002843">
    <property type="entry name" value="ATPase_V0-cplx_csu/dsu"/>
</dbReference>